<feature type="signal peptide" evidence="1">
    <location>
        <begin position="1"/>
        <end position="19"/>
    </location>
</feature>
<protein>
    <submittedName>
        <fullName evidence="2">Uu.00g123460.m01.CDS01</fullName>
    </submittedName>
</protein>
<keyword evidence="3" id="KW-1185">Reference proteome</keyword>
<dbReference type="AlphaFoldDB" id="A0AAI8YHM6"/>
<dbReference type="EMBL" id="CAUWAG010000007">
    <property type="protein sequence ID" value="CAJ2504952.1"/>
    <property type="molecule type" value="Genomic_DNA"/>
</dbReference>
<keyword evidence="1" id="KW-0732">Signal</keyword>
<comment type="caution">
    <text evidence="2">The sequence shown here is derived from an EMBL/GenBank/DDBJ whole genome shotgun (WGS) entry which is preliminary data.</text>
</comment>
<organism evidence="2 3">
    <name type="scientific">Anthostomella pinea</name>
    <dbReference type="NCBI Taxonomy" id="933095"/>
    <lineage>
        <taxon>Eukaryota</taxon>
        <taxon>Fungi</taxon>
        <taxon>Dikarya</taxon>
        <taxon>Ascomycota</taxon>
        <taxon>Pezizomycotina</taxon>
        <taxon>Sordariomycetes</taxon>
        <taxon>Xylariomycetidae</taxon>
        <taxon>Xylariales</taxon>
        <taxon>Xylariaceae</taxon>
        <taxon>Anthostomella</taxon>
    </lineage>
</organism>
<gene>
    <name evidence="2" type="ORF">KHLLAP_LOCUS5420</name>
</gene>
<feature type="chain" id="PRO_5042509910" evidence="1">
    <location>
        <begin position="20"/>
        <end position="155"/>
    </location>
</feature>
<dbReference type="Proteomes" id="UP001295740">
    <property type="component" value="Unassembled WGS sequence"/>
</dbReference>
<evidence type="ECO:0000256" key="1">
    <source>
        <dbReference type="SAM" id="SignalP"/>
    </source>
</evidence>
<accession>A0AAI8YHM6</accession>
<sequence>MHAPAVLTILGLLSLGSFACPVLEDLDNTGTQLQGSPSVFELEARAQSCKPPSQADTVAFAAVFAEIQGHLQQSPLRINTLGTESSSSNNSSTEITINAAADREVTEIAAILSEVQDHMKQSRLRISAVGTRGSNNSSETTDIDITVNVVESFGT</sequence>
<name>A0AAI8YHM6_9PEZI</name>
<proteinExistence type="predicted"/>
<reference evidence="2" key="1">
    <citation type="submission" date="2023-10" db="EMBL/GenBank/DDBJ databases">
        <authorList>
            <person name="Hackl T."/>
        </authorList>
    </citation>
    <scope>NUCLEOTIDE SEQUENCE</scope>
</reference>
<evidence type="ECO:0000313" key="2">
    <source>
        <dbReference type="EMBL" id="CAJ2504952.1"/>
    </source>
</evidence>
<evidence type="ECO:0000313" key="3">
    <source>
        <dbReference type="Proteomes" id="UP001295740"/>
    </source>
</evidence>